<dbReference type="EMBL" id="KV784360">
    <property type="protein sequence ID" value="OEU14826.1"/>
    <property type="molecule type" value="Genomic_DNA"/>
</dbReference>
<feature type="compositionally biased region" description="Low complexity" evidence="2">
    <location>
        <begin position="47"/>
        <end position="58"/>
    </location>
</feature>
<dbReference type="SUPFAM" id="SSF53474">
    <property type="entry name" value="alpha/beta-Hydrolases"/>
    <property type="match status" value="1"/>
</dbReference>
<dbReference type="GO" id="GO:0005737">
    <property type="term" value="C:cytoplasm"/>
    <property type="evidence" value="ECO:0007669"/>
    <property type="project" value="TreeGrafter"/>
</dbReference>
<dbReference type="PANTHER" id="PTHR48070">
    <property type="entry name" value="ESTERASE OVCA2"/>
    <property type="match status" value="1"/>
</dbReference>
<dbReference type="Gene3D" id="3.40.50.1820">
    <property type="entry name" value="alpha/beta hydrolase"/>
    <property type="match status" value="1"/>
</dbReference>
<accession>A0A1E7F9K7</accession>
<dbReference type="PANTHER" id="PTHR48070:SF6">
    <property type="entry name" value="ESTERASE OVCA2"/>
    <property type="match status" value="1"/>
</dbReference>
<dbReference type="InterPro" id="IPR050593">
    <property type="entry name" value="LovG"/>
</dbReference>
<dbReference type="GO" id="GO:0005634">
    <property type="term" value="C:nucleus"/>
    <property type="evidence" value="ECO:0007669"/>
    <property type="project" value="TreeGrafter"/>
</dbReference>
<protein>
    <recommendedName>
        <fullName evidence="3">Serine hydrolase domain-containing protein</fullName>
    </recommendedName>
</protein>
<feature type="compositionally biased region" description="Low complexity" evidence="2">
    <location>
        <begin position="237"/>
        <end position="247"/>
    </location>
</feature>
<proteinExistence type="predicted"/>
<evidence type="ECO:0000256" key="1">
    <source>
        <dbReference type="ARBA" id="ARBA00022801"/>
    </source>
</evidence>
<gene>
    <name evidence="4" type="ORF">FRACYDRAFT_241385</name>
</gene>
<dbReference type="Proteomes" id="UP000095751">
    <property type="component" value="Unassembled WGS sequence"/>
</dbReference>
<organism evidence="4 5">
    <name type="scientific">Fragilariopsis cylindrus CCMP1102</name>
    <dbReference type="NCBI Taxonomy" id="635003"/>
    <lineage>
        <taxon>Eukaryota</taxon>
        <taxon>Sar</taxon>
        <taxon>Stramenopiles</taxon>
        <taxon>Ochrophyta</taxon>
        <taxon>Bacillariophyta</taxon>
        <taxon>Bacillariophyceae</taxon>
        <taxon>Bacillariophycidae</taxon>
        <taxon>Bacillariales</taxon>
        <taxon>Bacillariaceae</taxon>
        <taxon>Fragilariopsis</taxon>
    </lineage>
</organism>
<dbReference type="InParanoid" id="A0A1E7F9K7"/>
<dbReference type="GO" id="GO:0016787">
    <property type="term" value="F:hydrolase activity"/>
    <property type="evidence" value="ECO:0007669"/>
    <property type="project" value="UniProtKB-KW"/>
</dbReference>
<feature type="region of interest" description="Disordered" evidence="2">
    <location>
        <begin position="39"/>
        <end position="64"/>
    </location>
</feature>
<evidence type="ECO:0000313" key="4">
    <source>
        <dbReference type="EMBL" id="OEU14826.1"/>
    </source>
</evidence>
<dbReference type="AlphaFoldDB" id="A0A1E7F9K7"/>
<evidence type="ECO:0000313" key="5">
    <source>
        <dbReference type="Proteomes" id="UP000095751"/>
    </source>
</evidence>
<evidence type="ECO:0000256" key="2">
    <source>
        <dbReference type="SAM" id="MobiDB-lite"/>
    </source>
</evidence>
<sequence length="340" mass="38439">MKTSSTTTATTSSSSSSSFPPPYRLVFEPSLTTTTILDRKKISSVTPPQQQPEQQPSQYCCSSRNDTTTSIPIRGVIFMLHGWAQNVFVFSNRAKKLTKRLTKAGYRVVFLQAPHRLPPIIPTEQQQQQQQQHICDGNNNTTIINNGNENNNEHIDSSCGSFSREYAYAWFFYDSSNENNNNDEPIVLPSPTGNYRGMDRSLKFIHEEIQAVRNNNNERKKSKNKKNGDDDDDDDQNQNQDANDVPLLPSPPVLVLGFSQGAVLVHKIATLTCNNDDDNDNDDDCCWKDVRKCILVIYLEEPCFGLGSGILWEHPRGHVLPQDRNFCNRVLEFVTDPLII</sequence>
<dbReference type="InterPro" id="IPR005645">
    <property type="entry name" value="FSH-like_dom"/>
</dbReference>
<reference evidence="4 5" key="1">
    <citation type="submission" date="2016-09" db="EMBL/GenBank/DDBJ databases">
        <title>Extensive genetic diversity and differential bi-allelic expression allows diatom success in the polar Southern Ocean.</title>
        <authorList>
            <consortium name="DOE Joint Genome Institute"/>
            <person name="Mock T."/>
            <person name="Otillar R.P."/>
            <person name="Strauss J."/>
            <person name="Dupont C."/>
            <person name="Frickenhaus S."/>
            <person name="Maumus F."/>
            <person name="Mcmullan M."/>
            <person name="Sanges R."/>
            <person name="Schmutz J."/>
            <person name="Toseland A."/>
            <person name="Valas R."/>
            <person name="Veluchamy A."/>
            <person name="Ward B.J."/>
            <person name="Allen A."/>
            <person name="Barry K."/>
            <person name="Falciatore A."/>
            <person name="Ferrante M."/>
            <person name="Fortunato A.E."/>
            <person name="Gloeckner G."/>
            <person name="Gruber A."/>
            <person name="Hipkin R."/>
            <person name="Janech M."/>
            <person name="Kroth P."/>
            <person name="Leese F."/>
            <person name="Lindquist E."/>
            <person name="Lyon B.R."/>
            <person name="Martin J."/>
            <person name="Mayer C."/>
            <person name="Parker M."/>
            <person name="Quesneville H."/>
            <person name="Raymond J."/>
            <person name="Uhlig C."/>
            <person name="Valentin K.U."/>
            <person name="Worden A.Z."/>
            <person name="Armbrust E.V."/>
            <person name="Bowler C."/>
            <person name="Green B."/>
            <person name="Moulton V."/>
            <person name="Van Oosterhout C."/>
            <person name="Grigoriev I."/>
        </authorList>
    </citation>
    <scope>NUCLEOTIDE SEQUENCE [LARGE SCALE GENOMIC DNA]</scope>
    <source>
        <strain evidence="4 5">CCMP1102</strain>
    </source>
</reference>
<keyword evidence="1" id="KW-0378">Hydrolase</keyword>
<evidence type="ECO:0000259" key="3">
    <source>
        <dbReference type="Pfam" id="PF03959"/>
    </source>
</evidence>
<dbReference type="KEGG" id="fcy:FRACYDRAFT_241385"/>
<feature type="region of interest" description="Disordered" evidence="2">
    <location>
        <begin position="211"/>
        <end position="248"/>
    </location>
</feature>
<dbReference type="InterPro" id="IPR029058">
    <property type="entry name" value="AB_hydrolase_fold"/>
</dbReference>
<feature type="region of interest" description="Disordered" evidence="2">
    <location>
        <begin position="1"/>
        <end position="23"/>
    </location>
</feature>
<name>A0A1E7F9K7_9STRA</name>
<feature type="domain" description="Serine hydrolase" evidence="3">
    <location>
        <begin position="77"/>
        <end position="278"/>
    </location>
</feature>
<keyword evidence="5" id="KW-1185">Reference proteome</keyword>
<dbReference type="OrthoDB" id="414698at2759"/>
<dbReference type="GO" id="GO:0019748">
    <property type="term" value="P:secondary metabolic process"/>
    <property type="evidence" value="ECO:0007669"/>
    <property type="project" value="TreeGrafter"/>
</dbReference>
<dbReference type="Pfam" id="PF03959">
    <property type="entry name" value="FSH1"/>
    <property type="match status" value="1"/>
</dbReference>
<feature type="compositionally biased region" description="Low complexity" evidence="2">
    <location>
        <begin position="1"/>
        <end position="18"/>
    </location>
</feature>